<keyword evidence="2" id="KW-1133">Transmembrane helix</keyword>
<dbReference type="EMBL" id="JAGIQL010000263">
    <property type="protein sequence ID" value="MBP0461978.1"/>
    <property type="molecule type" value="Genomic_DNA"/>
</dbReference>
<evidence type="ECO:0000256" key="2">
    <source>
        <dbReference type="SAM" id="Phobius"/>
    </source>
</evidence>
<keyword evidence="3" id="KW-0418">Kinase</keyword>
<feature type="non-terminal residue" evidence="3">
    <location>
        <position position="1"/>
    </location>
</feature>
<evidence type="ECO:0000313" key="3">
    <source>
        <dbReference type="EMBL" id="MBP0461978.1"/>
    </source>
</evidence>
<dbReference type="AlphaFoldDB" id="A0A940S148"/>
<dbReference type="GO" id="GO:0004674">
    <property type="term" value="F:protein serine/threonine kinase activity"/>
    <property type="evidence" value="ECO:0007669"/>
    <property type="project" value="UniProtKB-KW"/>
</dbReference>
<dbReference type="Proteomes" id="UP000670475">
    <property type="component" value="Unassembled WGS sequence"/>
</dbReference>
<evidence type="ECO:0000256" key="1">
    <source>
        <dbReference type="SAM" id="MobiDB-lite"/>
    </source>
</evidence>
<comment type="caution">
    <text evidence="3">The sequence shown here is derived from an EMBL/GenBank/DDBJ whole genome shotgun (WGS) entry which is preliminary data.</text>
</comment>
<keyword evidence="4" id="KW-1185">Reference proteome</keyword>
<protein>
    <submittedName>
        <fullName evidence="3">Serine/threonine protein kinase</fullName>
    </submittedName>
</protein>
<feature type="transmembrane region" description="Helical" evidence="2">
    <location>
        <begin position="39"/>
        <end position="56"/>
    </location>
</feature>
<proteinExistence type="predicted"/>
<sequence>PRTGGSRPRPSRGGSRPNTRGGTPTGRRPANPRLLRQRLIVFVIVTLLVALGIWLAQQF</sequence>
<keyword evidence="2" id="KW-0472">Membrane</keyword>
<keyword evidence="2" id="KW-0812">Transmembrane</keyword>
<organism evidence="3 4">
    <name type="scientific">Streptomyces montanisoli</name>
    <dbReference type="NCBI Taxonomy" id="2798581"/>
    <lineage>
        <taxon>Bacteria</taxon>
        <taxon>Bacillati</taxon>
        <taxon>Actinomycetota</taxon>
        <taxon>Actinomycetes</taxon>
        <taxon>Kitasatosporales</taxon>
        <taxon>Streptomycetaceae</taxon>
        <taxon>Streptomyces</taxon>
    </lineage>
</organism>
<keyword evidence="3" id="KW-0723">Serine/threonine-protein kinase</keyword>
<reference evidence="3" key="1">
    <citation type="submission" date="2021-03" db="EMBL/GenBank/DDBJ databases">
        <title>Whole genome sequence of Streptomyces bomunensis MMS17-BM035.</title>
        <authorList>
            <person name="Lee J.H."/>
        </authorList>
    </citation>
    <scope>NUCLEOTIDE SEQUENCE</scope>
    <source>
        <strain evidence="3">MMS17-BM035</strain>
    </source>
</reference>
<evidence type="ECO:0000313" key="4">
    <source>
        <dbReference type="Proteomes" id="UP000670475"/>
    </source>
</evidence>
<feature type="region of interest" description="Disordered" evidence="1">
    <location>
        <begin position="1"/>
        <end position="31"/>
    </location>
</feature>
<name>A0A940S148_9ACTN</name>
<gene>
    <name evidence="3" type="ORF">JFN87_31675</name>
</gene>
<keyword evidence="3" id="KW-0808">Transferase</keyword>
<accession>A0A940S148</accession>